<dbReference type="InterPro" id="IPR011008">
    <property type="entry name" value="Dimeric_a/b-barrel"/>
</dbReference>
<evidence type="ECO:0000313" key="3">
    <source>
        <dbReference type="EMBL" id="GLY88451.1"/>
    </source>
</evidence>
<dbReference type="Gene3D" id="3.30.70.1060">
    <property type="entry name" value="Dimeric alpha+beta barrel"/>
    <property type="match status" value="1"/>
</dbReference>
<evidence type="ECO:0000313" key="4">
    <source>
        <dbReference type="Proteomes" id="UP001165074"/>
    </source>
</evidence>
<dbReference type="PANTHER" id="PTHR35174:SF3">
    <property type="entry name" value="BLL7171 PROTEIN"/>
    <property type="match status" value="1"/>
</dbReference>
<dbReference type="Pfam" id="PF03795">
    <property type="entry name" value="YCII"/>
    <property type="match status" value="1"/>
</dbReference>
<evidence type="ECO:0000256" key="1">
    <source>
        <dbReference type="ARBA" id="ARBA00007689"/>
    </source>
</evidence>
<evidence type="ECO:0000259" key="2">
    <source>
        <dbReference type="Pfam" id="PF03795"/>
    </source>
</evidence>
<proteinExistence type="inferred from homology"/>
<dbReference type="InterPro" id="IPR005545">
    <property type="entry name" value="YCII"/>
</dbReference>
<reference evidence="3" key="1">
    <citation type="submission" date="2023-03" db="EMBL/GenBank/DDBJ databases">
        <title>Actinoallomurus iriomotensis NBRC 103684.</title>
        <authorList>
            <person name="Ichikawa N."/>
            <person name="Sato H."/>
            <person name="Tonouchi N."/>
        </authorList>
    </citation>
    <scope>NUCLEOTIDE SEQUENCE</scope>
    <source>
        <strain evidence="3">NBRC 103684</strain>
    </source>
</reference>
<organism evidence="3 4">
    <name type="scientific">Actinoallomurus iriomotensis</name>
    <dbReference type="NCBI Taxonomy" id="478107"/>
    <lineage>
        <taxon>Bacteria</taxon>
        <taxon>Bacillati</taxon>
        <taxon>Actinomycetota</taxon>
        <taxon>Actinomycetes</taxon>
        <taxon>Streptosporangiales</taxon>
        <taxon>Thermomonosporaceae</taxon>
        <taxon>Actinoallomurus</taxon>
    </lineage>
</organism>
<dbReference type="AlphaFoldDB" id="A0A9W6S4H7"/>
<dbReference type="Proteomes" id="UP001165074">
    <property type="component" value="Unassembled WGS sequence"/>
</dbReference>
<gene>
    <name evidence="3" type="ORF">Airi02_063800</name>
</gene>
<accession>A0A9W6S4H7</accession>
<feature type="domain" description="YCII-related" evidence="2">
    <location>
        <begin position="7"/>
        <end position="100"/>
    </location>
</feature>
<protein>
    <recommendedName>
        <fullName evidence="2">YCII-related domain-containing protein</fullName>
    </recommendedName>
</protein>
<dbReference type="PANTHER" id="PTHR35174">
    <property type="entry name" value="BLL7171 PROTEIN-RELATED"/>
    <property type="match status" value="1"/>
</dbReference>
<sequence>MEDLTEAERDELFGEVDALIKELTESGELLGAEALAEPAAARTIRVRDGVPAITDGPFVEAKEQFAGYLLVDVENEERALDIAARWPDAKLFVMEVRKVI</sequence>
<dbReference type="SUPFAM" id="SSF54909">
    <property type="entry name" value="Dimeric alpha+beta barrel"/>
    <property type="match status" value="1"/>
</dbReference>
<keyword evidence="4" id="KW-1185">Reference proteome</keyword>
<comment type="similarity">
    <text evidence="1">Belongs to the YciI family.</text>
</comment>
<dbReference type="EMBL" id="BSTK01000010">
    <property type="protein sequence ID" value="GLY88451.1"/>
    <property type="molecule type" value="Genomic_DNA"/>
</dbReference>
<name>A0A9W6S4H7_9ACTN</name>
<comment type="caution">
    <text evidence="3">The sequence shown here is derived from an EMBL/GenBank/DDBJ whole genome shotgun (WGS) entry which is preliminary data.</text>
</comment>